<dbReference type="Proteomes" id="UP001652625">
    <property type="component" value="Chromosome 12"/>
</dbReference>
<sequence length="209" mass="24103">MLCYKICLTKYFILLVLNIVQIKNEFITDSWDKYTVNFDFDEEANPEIHTVKSTVVKGTNEFARYEKRPDKRHNAYDEVTIVTNQDLAGAEGHENLVKKHYQTKLRLTKRNTFDNRDERYSASSWEHALPSYKKFTVTSPGASKQVTDDGNQLKKDTIQPVVKPKKYKKKISKVVKKQTSPYTYQSAGYGGLPKTTTTTRAPKIAWVPK</sequence>
<feature type="signal peptide" evidence="2">
    <location>
        <begin position="1"/>
        <end position="22"/>
    </location>
</feature>
<reference evidence="4" key="1">
    <citation type="submission" date="2025-08" db="UniProtKB">
        <authorList>
            <consortium name="RefSeq"/>
        </authorList>
    </citation>
    <scope>IDENTIFICATION</scope>
</reference>
<name>A0ABM4D383_HYDVU</name>
<dbReference type="RefSeq" id="XP_065668710.1">
    <property type="nucleotide sequence ID" value="XM_065812638.1"/>
</dbReference>
<feature type="region of interest" description="Disordered" evidence="1">
    <location>
        <begin position="185"/>
        <end position="209"/>
    </location>
</feature>
<evidence type="ECO:0000313" key="4">
    <source>
        <dbReference type="RefSeq" id="XP_065668710.1"/>
    </source>
</evidence>
<evidence type="ECO:0000313" key="3">
    <source>
        <dbReference type="Proteomes" id="UP001652625"/>
    </source>
</evidence>
<keyword evidence="3" id="KW-1185">Reference proteome</keyword>
<gene>
    <name evidence="4" type="primary">LOC136071665</name>
</gene>
<keyword evidence="2" id="KW-0732">Signal</keyword>
<evidence type="ECO:0000256" key="2">
    <source>
        <dbReference type="SAM" id="SignalP"/>
    </source>
</evidence>
<dbReference type="GeneID" id="136071665"/>
<proteinExistence type="predicted"/>
<evidence type="ECO:0000256" key="1">
    <source>
        <dbReference type="SAM" id="MobiDB-lite"/>
    </source>
</evidence>
<accession>A0ABM4D383</accession>
<organism evidence="3 4">
    <name type="scientific">Hydra vulgaris</name>
    <name type="common">Hydra</name>
    <name type="synonym">Hydra attenuata</name>
    <dbReference type="NCBI Taxonomy" id="6087"/>
    <lineage>
        <taxon>Eukaryota</taxon>
        <taxon>Metazoa</taxon>
        <taxon>Cnidaria</taxon>
        <taxon>Hydrozoa</taxon>
        <taxon>Hydroidolina</taxon>
        <taxon>Anthoathecata</taxon>
        <taxon>Aplanulata</taxon>
        <taxon>Hydridae</taxon>
        <taxon>Hydra</taxon>
    </lineage>
</organism>
<protein>
    <submittedName>
        <fullName evidence="4">Uncharacterized protein LOC136071665 isoform X3</fullName>
    </submittedName>
</protein>
<feature type="chain" id="PRO_5046961847" evidence="2">
    <location>
        <begin position="23"/>
        <end position="209"/>
    </location>
</feature>